<dbReference type="InterPro" id="IPR036366">
    <property type="entry name" value="PGBDSf"/>
</dbReference>
<feature type="domain" description="Peptidoglycan binding-like" evidence="1">
    <location>
        <begin position="17"/>
        <end position="73"/>
    </location>
</feature>
<feature type="domain" description="M23ase beta-sheet core" evidence="2">
    <location>
        <begin position="138"/>
        <end position="227"/>
    </location>
</feature>
<sequence>METISASVGAGGANRPQDVIKVQNLLNQNRARVPDAREITVDGLVGPETINAIINFQRHVVGLSNPDGRVDPNGGTLRALNQGVNAPTIPAPLPAPPAAPGISVVLRFPLNARPRLSYKTGGRYFGAPRTTSTGGHRSHAGCDLIVPKGTPIVAVADGEVIRNPYYFYSGTYALEVRHTGGFVVRYGEISTAAQGVSAGNSVARGQVIAFVGKLESGSSMLHFEMYAGTASGSLTVRGNPPYQRRSDLLDPTPYLDQATLT</sequence>
<evidence type="ECO:0000259" key="1">
    <source>
        <dbReference type="Pfam" id="PF01471"/>
    </source>
</evidence>
<dbReference type="InterPro" id="IPR036365">
    <property type="entry name" value="PGBD-like_sf"/>
</dbReference>
<dbReference type="PANTHER" id="PTHR21666">
    <property type="entry name" value="PEPTIDASE-RELATED"/>
    <property type="match status" value="1"/>
</dbReference>
<dbReference type="PANTHER" id="PTHR21666:SF270">
    <property type="entry name" value="MUREIN HYDROLASE ACTIVATOR ENVC"/>
    <property type="match status" value="1"/>
</dbReference>
<protein>
    <submittedName>
        <fullName evidence="3">Peptidase M23</fullName>
    </submittedName>
</protein>
<evidence type="ECO:0000313" key="4">
    <source>
        <dbReference type="Proteomes" id="UP000760480"/>
    </source>
</evidence>
<dbReference type="SUPFAM" id="SSF47090">
    <property type="entry name" value="PGBD-like"/>
    <property type="match status" value="1"/>
</dbReference>
<organism evidence="3 4">
    <name type="scientific">Candidatus Competibacter phosphatis</name>
    <dbReference type="NCBI Taxonomy" id="221280"/>
    <lineage>
        <taxon>Bacteria</taxon>
        <taxon>Pseudomonadati</taxon>
        <taxon>Pseudomonadota</taxon>
        <taxon>Gammaproteobacteria</taxon>
        <taxon>Candidatus Competibacteraceae</taxon>
        <taxon>Candidatus Competibacter</taxon>
    </lineage>
</organism>
<dbReference type="InterPro" id="IPR050570">
    <property type="entry name" value="Cell_wall_metabolism_enzyme"/>
</dbReference>
<dbReference type="SUPFAM" id="SSF51261">
    <property type="entry name" value="Duplicated hybrid motif"/>
    <property type="match status" value="1"/>
</dbReference>
<proteinExistence type="predicted"/>
<dbReference type="Gene3D" id="2.70.70.10">
    <property type="entry name" value="Glucose Permease (Domain IIA)"/>
    <property type="match status" value="1"/>
</dbReference>
<evidence type="ECO:0000259" key="2">
    <source>
        <dbReference type="Pfam" id="PF01551"/>
    </source>
</evidence>
<dbReference type="EMBL" id="SPMZ01000019">
    <property type="protein sequence ID" value="NMQ19074.1"/>
    <property type="molecule type" value="Genomic_DNA"/>
</dbReference>
<comment type="caution">
    <text evidence="3">The sequence shown here is derived from an EMBL/GenBank/DDBJ whole genome shotgun (WGS) entry which is preliminary data.</text>
</comment>
<evidence type="ECO:0000313" key="3">
    <source>
        <dbReference type="EMBL" id="NMQ19074.1"/>
    </source>
</evidence>
<dbReference type="InterPro" id="IPR002477">
    <property type="entry name" value="Peptidoglycan-bd-like"/>
</dbReference>
<dbReference type="InterPro" id="IPR016047">
    <property type="entry name" value="M23ase_b-sheet_dom"/>
</dbReference>
<dbReference type="Proteomes" id="UP000760480">
    <property type="component" value="Unassembled WGS sequence"/>
</dbReference>
<dbReference type="Gene3D" id="1.10.101.10">
    <property type="entry name" value="PGBD-like superfamily/PGBD"/>
    <property type="match status" value="1"/>
</dbReference>
<name>A0ABX1TK93_9GAMM</name>
<accession>A0ABX1TK93</accession>
<gene>
    <name evidence="3" type="ORF">E4P82_07580</name>
</gene>
<reference evidence="3 4" key="1">
    <citation type="submission" date="2019-03" db="EMBL/GenBank/DDBJ databases">
        <title>Metabolic reconstructions from genomes of highly enriched 'Candidatus Accumulibacter' and 'Candidatus Competibacter' bioreactor populations.</title>
        <authorList>
            <person name="Annavajhala M.K."/>
            <person name="Welles L."/>
            <person name="Abbas B."/>
            <person name="Sorokin D."/>
            <person name="Park H."/>
            <person name="Van Loosdrecht M."/>
            <person name="Chandran K."/>
        </authorList>
    </citation>
    <scope>NUCLEOTIDE SEQUENCE [LARGE SCALE GENOMIC DNA]</scope>
    <source>
        <strain evidence="3 4">SBR_G</strain>
    </source>
</reference>
<dbReference type="InterPro" id="IPR011055">
    <property type="entry name" value="Dup_hybrid_motif"/>
</dbReference>
<keyword evidence="4" id="KW-1185">Reference proteome</keyword>
<dbReference type="RefSeq" id="WP_169248325.1">
    <property type="nucleotide sequence ID" value="NZ_SPMZ01000019.1"/>
</dbReference>
<dbReference type="Pfam" id="PF01551">
    <property type="entry name" value="Peptidase_M23"/>
    <property type="match status" value="1"/>
</dbReference>
<dbReference type="CDD" id="cd12797">
    <property type="entry name" value="M23_peptidase"/>
    <property type="match status" value="1"/>
</dbReference>
<dbReference type="Pfam" id="PF01471">
    <property type="entry name" value="PG_binding_1"/>
    <property type="match status" value="1"/>
</dbReference>